<protein>
    <submittedName>
        <fullName evidence="6">Regulatory protein, luxR family</fullName>
    </submittedName>
</protein>
<feature type="coiled-coil region" evidence="2">
    <location>
        <begin position="742"/>
        <end position="776"/>
    </location>
</feature>
<dbReference type="InterPro" id="IPR011123">
    <property type="entry name" value="Y_Y_Y"/>
</dbReference>
<dbReference type="InterPro" id="IPR000792">
    <property type="entry name" value="Tscrpt_reg_LuxR_C"/>
</dbReference>
<dbReference type="InterPro" id="IPR016032">
    <property type="entry name" value="Sig_transdc_resp-reg_C-effctor"/>
</dbReference>
<evidence type="ECO:0000256" key="3">
    <source>
        <dbReference type="SAM" id="Phobius"/>
    </source>
</evidence>
<organism evidence="6 7">
    <name type="scientific">Xylanibacter ruminicola</name>
    <name type="common">Prevotella ruminicola</name>
    <dbReference type="NCBI Taxonomy" id="839"/>
    <lineage>
        <taxon>Bacteria</taxon>
        <taxon>Pseudomonadati</taxon>
        <taxon>Bacteroidota</taxon>
        <taxon>Bacteroidia</taxon>
        <taxon>Bacteroidales</taxon>
        <taxon>Prevotellaceae</taxon>
        <taxon>Xylanibacter</taxon>
    </lineage>
</organism>
<name>A0A1H3X0B3_XYLRU</name>
<evidence type="ECO:0000256" key="2">
    <source>
        <dbReference type="SAM" id="Coils"/>
    </source>
</evidence>
<evidence type="ECO:0000256" key="4">
    <source>
        <dbReference type="SAM" id="SignalP"/>
    </source>
</evidence>
<dbReference type="PANTHER" id="PTHR43547:SF2">
    <property type="entry name" value="HYBRID SIGNAL TRANSDUCTION HISTIDINE KINASE C"/>
    <property type="match status" value="1"/>
</dbReference>
<accession>A0A1H3X0B3</accession>
<evidence type="ECO:0000259" key="5">
    <source>
        <dbReference type="SMART" id="SM00421"/>
    </source>
</evidence>
<keyword evidence="3" id="KW-1133">Transmembrane helix</keyword>
<dbReference type="InterPro" id="IPR036388">
    <property type="entry name" value="WH-like_DNA-bd_sf"/>
</dbReference>
<dbReference type="InterPro" id="IPR015943">
    <property type="entry name" value="WD40/YVTN_repeat-like_dom_sf"/>
</dbReference>
<dbReference type="Pfam" id="PF07495">
    <property type="entry name" value="Y_Y_Y"/>
    <property type="match status" value="1"/>
</dbReference>
<dbReference type="InterPro" id="IPR011044">
    <property type="entry name" value="Quino_amine_DH_bsu"/>
</dbReference>
<dbReference type="GO" id="GO:0000155">
    <property type="term" value="F:phosphorelay sensor kinase activity"/>
    <property type="evidence" value="ECO:0007669"/>
    <property type="project" value="TreeGrafter"/>
</dbReference>
<proteinExistence type="predicted"/>
<dbReference type="Gene3D" id="2.130.10.10">
    <property type="entry name" value="YVTN repeat-like/Quinoprotein amine dehydrogenase"/>
    <property type="match status" value="1"/>
</dbReference>
<dbReference type="EMBL" id="FNRF01000001">
    <property type="protein sequence ID" value="SDZ92839.1"/>
    <property type="molecule type" value="Genomic_DNA"/>
</dbReference>
<dbReference type="InterPro" id="IPR013783">
    <property type="entry name" value="Ig-like_fold"/>
</dbReference>
<evidence type="ECO:0000256" key="1">
    <source>
        <dbReference type="ARBA" id="ARBA00022553"/>
    </source>
</evidence>
<dbReference type="GO" id="GO:0003677">
    <property type="term" value="F:DNA binding"/>
    <property type="evidence" value="ECO:0007669"/>
    <property type="project" value="InterPro"/>
</dbReference>
<dbReference type="Proteomes" id="UP000182257">
    <property type="component" value="Unassembled WGS sequence"/>
</dbReference>
<sequence>MPKNMIGMMKWLLALIAFVAIPVMAQTPWQRAVVNYSRQSYQSGNQNWQIGQSPEGWMYFANNNGLLEYDGTNWTTYPLPGNTKVRSVLPVGDTIYVGALGQFGRYIRNAKGKMIYQNLSGKANQKERVNIWHIHRIGNDTFFQSDEAFYINNDKMRLDCRPGVHYSAVVYNRLYVTSYKELSVLVGKRFVPLPGIDIRKTSDIVAILPWQQQLLIVTSHKGLFTYSHHQLRPFAIATDIDNLQLSCAALSGSTLALGTMQDGVILIDMNQHKVERLSTNNGLQNKTVLSATFDADKNLWLALDNGLDCVQLWSPLRFLNSRQSPIGSGNCSVSYQGQLYLGTNQGLYAMTDGKIRFIEGTGSQVLCLDTIGGQLFCGGRQFFLSINDQHITHYGNRGVWAVRPLAGHPDVLLTSSYWGLRLMRRSSQGWRMAEEVKGAGISAKTLYIEDITNAVWVANKEKGLYRLVLSPNLQNVVSKKCYNSATLPKGDNVFIAKVNGEMVIASRQGLFRYDASHDQLVRHTSLEEQLEGHTAYTYISQTPDGHIWYATDGAMHVSNGKWHRSYLNNCLMEDFESVSYTNRQQAVIGTEDGFALLYTQQAQDSTRAILPYIRRIIIGNNADTLYYKAEQPHISWRNNSIRFEYSANSYDPSQAVRFSYWLEGSDEQDWSPYTRRHVKEYTNLTEGHYTFHVKVINPDGSIGNETSFEFTILPPWYRSWWAYALYIISIMAAIYALYHRIMKSRQQLIKEKDEQIENLEEEKLQIELRARQDELVRSRMNVVRKNEMLQEIKKTAVSINNGLSEENLPAIKRRVVRLIGQIDTNIEHDDDLEAFRNSFDNVHHHFLKTLGERYPQLSHKEKMLCAYIRMNLMSKEIAPLLNISIRGVEIARYRIRQKLDLESKANLTEFLQNL</sequence>
<gene>
    <name evidence="6" type="ORF">SAMN05216462_0014</name>
</gene>
<dbReference type="SMART" id="SM00421">
    <property type="entry name" value="HTH_LUXR"/>
    <property type="match status" value="1"/>
</dbReference>
<dbReference type="GO" id="GO:0006355">
    <property type="term" value="P:regulation of DNA-templated transcription"/>
    <property type="evidence" value="ECO:0007669"/>
    <property type="project" value="InterPro"/>
</dbReference>
<keyword evidence="3" id="KW-0812">Transmembrane</keyword>
<feature type="chain" id="PRO_5010263601" evidence="4">
    <location>
        <begin position="26"/>
        <end position="914"/>
    </location>
</feature>
<dbReference type="Gene3D" id="2.60.40.10">
    <property type="entry name" value="Immunoglobulins"/>
    <property type="match status" value="1"/>
</dbReference>
<dbReference type="PANTHER" id="PTHR43547">
    <property type="entry name" value="TWO-COMPONENT HISTIDINE KINASE"/>
    <property type="match status" value="1"/>
</dbReference>
<feature type="transmembrane region" description="Helical" evidence="3">
    <location>
        <begin position="720"/>
        <end position="738"/>
    </location>
</feature>
<feature type="signal peptide" evidence="4">
    <location>
        <begin position="1"/>
        <end position="25"/>
    </location>
</feature>
<dbReference type="CDD" id="cd00146">
    <property type="entry name" value="PKD"/>
    <property type="match status" value="1"/>
</dbReference>
<dbReference type="SUPFAM" id="SSF46894">
    <property type="entry name" value="C-terminal effector domain of the bipartite response regulators"/>
    <property type="match status" value="1"/>
</dbReference>
<dbReference type="Gene3D" id="1.10.10.10">
    <property type="entry name" value="Winged helix-like DNA-binding domain superfamily/Winged helix DNA-binding domain"/>
    <property type="match status" value="1"/>
</dbReference>
<dbReference type="SUPFAM" id="SSF50969">
    <property type="entry name" value="YVTN repeat-like/Quinoprotein amine dehydrogenase"/>
    <property type="match status" value="1"/>
</dbReference>
<feature type="domain" description="HTH luxR-type" evidence="5">
    <location>
        <begin position="854"/>
        <end position="911"/>
    </location>
</feature>
<keyword evidence="1" id="KW-0597">Phosphoprotein</keyword>
<reference evidence="6 7" key="1">
    <citation type="submission" date="2016-10" db="EMBL/GenBank/DDBJ databases">
        <authorList>
            <person name="de Groot N.N."/>
        </authorList>
    </citation>
    <scope>NUCLEOTIDE SEQUENCE [LARGE SCALE GENOMIC DNA]</scope>
    <source>
        <strain evidence="6 7">D31d</strain>
    </source>
</reference>
<evidence type="ECO:0000313" key="6">
    <source>
        <dbReference type="EMBL" id="SDZ92839.1"/>
    </source>
</evidence>
<keyword evidence="3" id="KW-0472">Membrane</keyword>
<dbReference type="AlphaFoldDB" id="A0A1H3X0B3"/>
<keyword evidence="4" id="KW-0732">Signal</keyword>
<keyword evidence="2" id="KW-0175">Coiled coil</keyword>
<evidence type="ECO:0000313" key="7">
    <source>
        <dbReference type="Proteomes" id="UP000182257"/>
    </source>
</evidence>